<dbReference type="PROSITE" id="PS51257">
    <property type="entry name" value="PROKAR_LIPOPROTEIN"/>
    <property type="match status" value="1"/>
</dbReference>
<comment type="caution">
    <text evidence="3">The sequence shown here is derived from an EMBL/GenBank/DDBJ whole genome shotgun (WGS) entry which is preliminary data.</text>
</comment>
<feature type="region of interest" description="Disordered" evidence="1">
    <location>
        <begin position="438"/>
        <end position="462"/>
    </location>
</feature>
<evidence type="ECO:0000256" key="1">
    <source>
        <dbReference type="SAM" id="MobiDB-lite"/>
    </source>
</evidence>
<keyword evidence="2" id="KW-0732">Signal</keyword>
<protein>
    <submittedName>
        <fullName evidence="3">Uncharacterized protein</fullName>
    </submittedName>
</protein>
<dbReference type="EMBL" id="JANEYG010000014">
    <property type="protein sequence ID" value="KAJ8920553.1"/>
    <property type="molecule type" value="Genomic_DNA"/>
</dbReference>
<dbReference type="AlphaFoldDB" id="A0AAV8W267"/>
<feature type="compositionally biased region" description="Basic and acidic residues" evidence="1">
    <location>
        <begin position="550"/>
        <end position="567"/>
    </location>
</feature>
<gene>
    <name evidence="3" type="ORF">NQ315_005422</name>
</gene>
<name>A0AAV8W267_9CUCU</name>
<accession>A0AAV8W267</accession>
<feature type="chain" id="PRO_5043731681" evidence="2">
    <location>
        <begin position="21"/>
        <end position="567"/>
    </location>
</feature>
<dbReference type="Proteomes" id="UP001159042">
    <property type="component" value="Unassembled WGS sequence"/>
</dbReference>
<sequence length="567" mass="65181">MKKIPIILLILLSACTLLKAEYPRHKVRGVPHPPRLPPSKQFAKKWHQPPAYPPQRNPIRARPIQAPMGPSHKVAMGVPSGKPQIPTRHVSHPVRNFWQNAPQVNNVKYPQEKPYMVPQNKPYLPQEKPILVAPSIKSQENDYHIQTNNIPTTHTNPIKQIGEKGPIHTIPAPNLSLRDKPIIVEEVKYQHKHNEVEQKHQYHVTEQPEPLTKNKLYRGQSQLLQQQQIIPQQFYQKQFEHQHQIQQPQQQQQQQHKQDLFLQQQLQKQIEIQPQLFYTPDTVPLSSDLNVPTQKTPQGEIYLGNQLTPNELYQLIGAAYPQQPQVQVKNVQDNFYQMQKTQQVPNYQALLTQQLFQPEQKNYEQNTQPAVNNRRASDKVVFEPELHSFNYDEQTYQANQKGLTAYSLDKKIPKLESRSSVDSLVQAQLIQNYFDTRSDVEDNDVEPDAKPSAAQETQTNGINKDLLESSYFSSLPNKEAADRLAELQAAGKINSNLMKLSTDDQQTNSSNNGEQNNSNEGSNENFSENINHSDAEYEDYSLEEETGSSQEKHDEFGDKLNTRSDKN</sequence>
<proteinExistence type="predicted"/>
<feature type="region of interest" description="Disordered" evidence="1">
    <location>
        <begin position="502"/>
        <end position="567"/>
    </location>
</feature>
<feature type="compositionally biased region" description="Acidic residues" evidence="1">
    <location>
        <begin position="536"/>
        <end position="546"/>
    </location>
</feature>
<evidence type="ECO:0000256" key="2">
    <source>
        <dbReference type="SAM" id="SignalP"/>
    </source>
</evidence>
<feature type="signal peptide" evidence="2">
    <location>
        <begin position="1"/>
        <end position="20"/>
    </location>
</feature>
<feature type="compositionally biased region" description="Low complexity" evidence="1">
    <location>
        <begin position="508"/>
        <end position="530"/>
    </location>
</feature>
<evidence type="ECO:0000313" key="3">
    <source>
        <dbReference type="EMBL" id="KAJ8920553.1"/>
    </source>
</evidence>
<organism evidence="3 4">
    <name type="scientific">Exocentrus adspersus</name>
    <dbReference type="NCBI Taxonomy" id="1586481"/>
    <lineage>
        <taxon>Eukaryota</taxon>
        <taxon>Metazoa</taxon>
        <taxon>Ecdysozoa</taxon>
        <taxon>Arthropoda</taxon>
        <taxon>Hexapoda</taxon>
        <taxon>Insecta</taxon>
        <taxon>Pterygota</taxon>
        <taxon>Neoptera</taxon>
        <taxon>Endopterygota</taxon>
        <taxon>Coleoptera</taxon>
        <taxon>Polyphaga</taxon>
        <taxon>Cucujiformia</taxon>
        <taxon>Chrysomeloidea</taxon>
        <taxon>Cerambycidae</taxon>
        <taxon>Lamiinae</taxon>
        <taxon>Acanthocinini</taxon>
        <taxon>Exocentrus</taxon>
    </lineage>
</organism>
<evidence type="ECO:0000313" key="4">
    <source>
        <dbReference type="Proteomes" id="UP001159042"/>
    </source>
</evidence>
<keyword evidence="4" id="KW-1185">Reference proteome</keyword>
<reference evidence="3 4" key="1">
    <citation type="journal article" date="2023" name="Insect Mol. Biol.">
        <title>Genome sequencing provides insights into the evolution of gene families encoding plant cell wall-degrading enzymes in longhorned beetles.</title>
        <authorList>
            <person name="Shin N.R."/>
            <person name="Okamura Y."/>
            <person name="Kirsch R."/>
            <person name="Pauchet Y."/>
        </authorList>
    </citation>
    <scope>NUCLEOTIDE SEQUENCE [LARGE SCALE GENOMIC DNA]</scope>
    <source>
        <strain evidence="3">EAD_L_NR</strain>
    </source>
</reference>